<dbReference type="Pfam" id="PF07949">
    <property type="entry name" value="YbbR"/>
    <property type="match status" value="3"/>
</dbReference>
<feature type="compositionally biased region" description="Gly residues" evidence="1">
    <location>
        <begin position="351"/>
        <end position="381"/>
    </location>
</feature>
<proteinExistence type="predicted"/>
<sequence>MMDIAGTARRNWLYKLAALAIAILLWVYVNAEQQGVQTFPVQLEREGLEAGYVLDPEPPTVVELRVKGPKAIMANLSSRDFRARISLAGVKPGPLTIGVTVDAPPNVQIISKSPAELSLNVDVLETRTLPLTWEFKGNMPAGYRVGDPTLRPAEVVVSGPRDRLRLIQRVGVQIPVGAKESFTRSLPVRIIEPAVGDDTRMQISPKSIEVTVPVIQEMTSKTVTVQPLVTGAPAAGYKVLSTRVEPASLSVTLPAEGFADLRALATSPVDINGARGDVVKDVNLALPAGVRPNNPALSVVRVIVSIGPVAEPSPTPSPTPSPPTGPPPEETKPTTGGTTPSEPGKEPSKEPGGGAGTGGTATGGGTGGGTTGGTGTGAQAR</sequence>
<evidence type="ECO:0000256" key="1">
    <source>
        <dbReference type="SAM" id="MobiDB-lite"/>
    </source>
</evidence>
<dbReference type="AlphaFoldDB" id="A0A845L3Z9"/>
<dbReference type="PANTHER" id="PTHR37804:SF1">
    <property type="entry name" value="CDAA REGULATORY PROTEIN CDAR"/>
    <property type="match status" value="1"/>
</dbReference>
<evidence type="ECO:0000313" key="2">
    <source>
        <dbReference type="EMBL" id="MZP29755.1"/>
    </source>
</evidence>
<keyword evidence="3" id="KW-1185">Reference proteome</keyword>
<reference evidence="2 3" key="1">
    <citation type="submission" date="2020-01" db="EMBL/GenBank/DDBJ databases">
        <title>Whole-genome sequence of Heliobacterium undosum DSM 13378.</title>
        <authorList>
            <person name="Kyndt J.A."/>
            <person name="Meyer T.E."/>
        </authorList>
    </citation>
    <scope>NUCLEOTIDE SEQUENCE [LARGE SCALE GENOMIC DNA]</scope>
    <source>
        <strain evidence="2 3">DSM 13378</strain>
    </source>
</reference>
<organism evidence="2 3">
    <name type="scientific">Heliomicrobium undosum</name>
    <dbReference type="NCBI Taxonomy" id="121734"/>
    <lineage>
        <taxon>Bacteria</taxon>
        <taxon>Bacillati</taxon>
        <taxon>Bacillota</taxon>
        <taxon>Clostridia</taxon>
        <taxon>Eubacteriales</taxon>
        <taxon>Heliobacteriaceae</taxon>
        <taxon>Heliomicrobium</taxon>
    </lineage>
</organism>
<dbReference type="EMBL" id="WXEY01000007">
    <property type="protein sequence ID" value="MZP29755.1"/>
    <property type="molecule type" value="Genomic_DNA"/>
</dbReference>
<accession>A0A845L3Z9</accession>
<dbReference type="PANTHER" id="PTHR37804">
    <property type="entry name" value="CDAA REGULATORY PROTEIN CDAR"/>
    <property type="match status" value="1"/>
</dbReference>
<dbReference type="InterPro" id="IPR053154">
    <property type="entry name" value="c-di-AMP_regulator"/>
</dbReference>
<protein>
    <submittedName>
        <fullName evidence="2">Uncharacterized protein</fullName>
    </submittedName>
</protein>
<dbReference type="CDD" id="cd20206">
    <property type="entry name" value="YbbR"/>
    <property type="match status" value="1"/>
</dbReference>
<gene>
    <name evidence="2" type="ORF">GTO91_08560</name>
</gene>
<dbReference type="InterPro" id="IPR012505">
    <property type="entry name" value="YbbR"/>
</dbReference>
<dbReference type="Gene3D" id="2.170.120.40">
    <property type="entry name" value="YbbR-like domain"/>
    <property type="match status" value="2"/>
</dbReference>
<feature type="compositionally biased region" description="Low complexity" evidence="1">
    <location>
        <begin position="333"/>
        <end position="342"/>
    </location>
</feature>
<comment type="caution">
    <text evidence="2">The sequence shown here is derived from an EMBL/GenBank/DDBJ whole genome shotgun (WGS) entry which is preliminary data.</text>
</comment>
<dbReference type="Gene3D" id="2.170.120.30">
    <property type="match status" value="1"/>
</dbReference>
<dbReference type="RefSeq" id="WP_161257807.1">
    <property type="nucleotide sequence ID" value="NZ_WXEY01000007.1"/>
</dbReference>
<feature type="region of interest" description="Disordered" evidence="1">
    <location>
        <begin position="309"/>
        <end position="381"/>
    </location>
</feature>
<name>A0A845L3Z9_9FIRM</name>
<feature type="compositionally biased region" description="Pro residues" evidence="1">
    <location>
        <begin position="311"/>
        <end position="328"/>
    </location>
</feature>
<evidence type="ECO:0000313" key="3">
    <source>
        <dbReference type="Proteomes" id="UP000463470"/>
    </source>
</evidence>
<dbReference type="Proteomes" id="UP000463470">
    <property type="component" value="Unassembled WGS sequence"/>
</dbReference>
<dbReference type="OrthoDB" id="2111604at2"/>